<dbReference type="AlphaFoldDB" id="A0A2K9D4Y5"/>
<evidence type="ECO:0000313" key="2">
    <source>
        <dbReference type="Proteomes" id="UP000233276"/>
    </source>
</evidence>
<proteinExistence type="predicted"/>
<evidence type="ECO:0000313" key="1">
    <source>
        <dbReference type="EMBL" id="AUG28735.1"/>
    </source>
</evidence>
<gene>
    <name evidence="1" type="ORF">CXR34_04115</name>
</gene>
<accession>A0A2K9D4Y5</accession>
<dbReference type="EMBL" id="CP025299">
    <property type="protein sequence ID" value="AUG28735.1"/>
    <property type="molecule type" value="Genomic_DNA"/>
</dbReference>
<protein>
    <submittedName>
        <fullName evidence="1">Uncharacterized protein</fullName>
    </submittedName>
</protein>
<name>A0A2K9D4Y5_9MICO</name>
<reference evidence="1 2" key="1">
    <citation type="submission" date="2017-12" db="EMBL/GenBank/DDBJ databases">
        <title>Isolation and characterization of estrogens degradatiion strain Microbacterium hominis SJTG1.</title>
        <authorList>
            <person name="Xiong W."/>
            <person name="Yin C."/>
            <person name="Zheng D."/>
            <person name="Liang R."/>
        </authorList>
    </citation>
    <scope>NUCLEOTIDE SEQUENCE [LARGE SCALE GENOMIC DNA]</scope>
    <source>
        <strain evidence="1 2">SJTG1</strain>
    </source>
</reference>
<dbReference type="KEGG" id="mhos:CXR34_04115"/>
<dbReference type="Proteomes" id="UP000233276">
    <property type="component" value="Chromosome"/>
</dbReference>
<organism evidence="1 2">
    <name type="scientific">Microbacterium hominis</name>
    <dbReference type="NCBI Taxonomy" id="162426"/>
    <lineage>
        <taxon>Bacteria</taxon>
        <taxon>Bacillati</taxon>
        <taxon>Actinomycetota</taxon>
        <taxon>Actinomycetes</taxon>
        <taxon>Micrococcales</taxon>
        <taxon>Microbacteriaceae</taxon>
        <taxon>Microbacterium</taxon>
    </lineage>
</organism>
<sequence length="261" mass="28160">MITAALVGVATPPMVQVTLTTDNGQAWSVIGTDGVEVWAVPGGSGIGDGQQVTLADNRKPGNREITYQVTSGSRVEQSQPIVIPFASGLVIQTLSGSVSIEADYAGSRLPLDFQSNQTRFDVPGRPRPVIRYAPTSDMASVLPFWYPVEATSKVRALLTSGEPLLVRCGEPLDDFPSVSVVTYGNVSTVAVAGHGMRRWELPITLIDDPYLEQRLGAFTWDYIDALQQVGSTVRRSGDVMEAIMAGRTWDEVDAFDWSVLA</sequence>